<proteinExistence type="predicted"/>
<dbReference type="Proteomes" id="UP001165122">
    <property type="component" value="Unassembled WGS sequence"/>
</dbReference>
<dbReference type="OrthoDB" id="39743at2759"/>
<evidence type="ECO:0000313" key="2">
    <source>
        <dbReference type="EMBL" id="GMI02873.1"/>
    </source>
</evidence>
<reference evidence="3" key="1">
    <citation type="journal article" date="2023" name="Commun. Biol.">
        <title>Genome analysis of Parmales, the sister group of diatoms, reveals the evolutionary specialization of diatoms from phago-mixotrophs to photoautotrophs.</title>
        <authorList>
            <person name="Ban H."/>
            <person name="Sato S."/>
            <person name="Yoshikawa S."/>
            <person name="Yamada K."/>
            <person name="Nakamura Y."/>
            <person name="Ichinomiya M."/>
            <person name="Sato N."/>
            <person name="Blanc-Mathieu R."/>
            <person name="Endo H."/>
            <person name="Kuwata A."/>
            <person name="Ogata H."/>
        </authorList>
    </citation>
    <scope>NUCLEOTIDE SEQUENCE [LARGE SCALE GENOMIC DNA]</scope>
    <source>
        <strain evidence="3">NIES 3700</strain>
    </source>
</reference>
<comment type="caution">
    <text evidence="2">The sequence shown here is derived from an EMBL/GenBank/DDBJ whole genome shotgun (WGS) entry which is preliminary data.</text>
</comment>
<dbReference type="AlphaFoldDB" id="A0A9W7F690"/>
<protein>
    <recommendedName>
        <fullName evidence="4">Acylphosphatase-like domain-containing protein</fullName>
    </recommendedName>
</protein>
<dbReference type="Gene3D" id="3.30.70.100">
    <property type="match status" value="1"/>
</dbReference>
<evidence type="ECO:0000313" key="3">
    <source>
        <dbReference type="Proteomes" id="UP001165122"/>
    </source>
</evidence>
<feature type="signal peptide" evidence="1">
    <location>
        <begin position="1"/>
        <end position="25"/>
    </location>
</feature>
<keyword evidence="1" id="KW-0732">Signal</keyword>
<organism evidence="2 3">
    <name type="scientific">Triparma laevis f. longispina</name>
    <dbReference type="NCBI Taxonomy" id="1714387"/>
    <lineage>
        <taxon>Eukaryota</taxon>
        <taxon>Sar</taxon>
        <taxon>Stramenopiles</taxon>
        <taxon>Ochrophyta</taxon>
        <taxon>Bolidophyceae</taxon>
        <taxon>Parmales</taxon>
        <taxon>Triparmaceae</taxon>
        <taxon>Triparma</taxon>
    </lineage>
</organism>
<name>A0A9W7F690_9STRA</name>
<accession>A0A9W7F690</accession>
<keyword evidence="3" id="KW-1185">Reference proteome</keyword>
<feature type="chain" id="PRO_5040757245" description="Acylphosphatase-like domain-containing protein" evidence="1">
    <location>
        <begin position="26"/>
        <end position="147"/>
    </location>
</feature>
<dbReference type="EMBL" id="BRXW01000050">
    <property type="protein sequence ID" value="GMI02873.1"/>
    <property type="molecule type" value="Genomic_DNA"/>
</dbReference>
<gene>
    <name evidence="2" type="ORF">TrLO_g14079</name>
</gene>
<sequence length="147" mass="16166">MPSTTFTPVLLLLLLLLLPPKPTSSFHVTPNNPRTCTFARPSPSSLFSSASDETAQATLTIKGEAGGYFRARAHSEASKFRSLTGSLTFTPESHKIVVEGSKKKIEGFIRWCRKGEGMGGLYDGGQVDVEWSDFEGIWDDFYVQDSE</sequence>
<evidence type="ECO:0000256" key="1">
    <source>
        <dbReference type="SAM" id="SignalP"/>
    </source>
</evidence>
<evidence type="ECO:0008006" key="4">
    <source>
        <dbReference type="Google" id="ProtNLM"/>
    </source>
</evidence>